<dbReference type="Proteomes" id="UP001610335">
    <property type="component" value="Unassembled WGS sequence"/>
</dbReference>
<feature type="compositionally biased region" description="Basic and acidic residues" evidence="1">
    <location>
        <begin position="9"/>
        <end position="20"/>
    </location>
</feature>
<dbReference type="EMBL" id="JBFXLS010000082">
    <property type="protein sequence ID" value="KAL2818711.1"/>
    <property type="molecule type" value="Genomic_DNA"/>
</dbReference>
<sequence length="77" mass="8851">MPQDTQQPTEHKESFFEKILDHHHHKNGNEGQAAKDKPRGGEGRLRSDLKEDEAGFKKYLKEDEQLEVEGQTYGGLM</sequence>
<protein>
    <submittedName>
        <fullName evidence="2">Uncharacterized protein</fullName>
    </submittedName>
</protein>
<proteinExistence type="predicted"/>
<reference evidence="2 3" key="1">
    <citation type="submission" date="2024-07" db="EMBL/GenBank/DDBJ databases">
        <title>Section-level genome sequencing and comparative genomics of Aspergillus sections Usti and Cavernicolus.</title>
        <authorList>
            <consortium name="Lawrence Berkeley National Laboratory"/>
            <person name="Nybo J.L."/>
            <person name="Vesth T.C."/>
            <person name="Theobald S."/>
            <person name="Frisvad J.C."/>
            <person name="Larsen T.O."/>
            <person name="Kjaerboelling I."/>
            <person name="Rothschild-Mancinelli K."/>
            <person name="Lyhne E.K."/>
            <person name="Kogle M.E."/>
            <person name="Barry K."/>
            <person name="Clum A."/>
            <person name="Na H."/>
            <person name="Ledsgaard L."/>
            <person name="Lin J."/>
            <person name="Lipzen A."/>
            <person name="Kuo A."/>
            <person name="Riley R."/>
            <person name="Mondo S."/>
            <person name="LaButti K."/>
            <person name="Haridas S."/>
            <person name="Pangalinan J."/>
            <person name="Salamov A.A."/>
            <person name="Simmons B.A."/>
            <person name="Magnuson J.K."/>
            <person name="Chen J."/>
            <person name="Drula E."/>
            <person name="Henrissat B."/>
            <person name="Wiebenga A."/>
            <person name="Lubbers R.J."/>
            <person name="Gomes A.C."/>
            <person name="Makela M.R."/>
            <person name="Stajich J."/>
            <person name="Grigoriev I.V."/>
            <person name="Mortensen U.H."/>
            <person name="De vries R.P."/>
            <person name="Baker S.E."/>
            <person name="Andersen M.R."/>
        </authorList>
    </citation>
    <scope>NUCLEOTIDE SEQUENCE [LARGE SCALE GENOMIC DNA]</scope>
    <source>
        <strain evidence="2 3">CBS 600.67</strain>
    </source>
</reference>
<organism evidence="2 3">
    <name type="scientific">Aspergillus cavernicola</name>
    <dbReference type="NCBI Taxonomy" id="176166"/>
    <lineage>
        <taxon>Eukaryota</taxon>
        <taxon>Fungi</taxon>
        <taxon>Dikarya</taxon>
        <taxon>Ascomycota</taxon>
        <taxon>Pezizomycotina</taxon>
        <taxon>Eurotiomycetes</taxon>
        <taxon>Eurotiomycetidae</taxon>
        <taxon>Eurotiales</taxon>
        <taxon>Aspergillaceae</taxon>
        <taxon>Aspergillus</taxon>
        <taxon>Aspergillus subgen. Nidulantes</taxon>
    </lineage>
</organism>
<accession>A0ABR4HTI2</accession>
<feature type="compositionally biased region" description="Basic and acidic residues" evidence="1">
    <location>
        <begin position="33"/>
        <end position="51"/>
    </location>
</feature>
<evidence type="ECO:0000313" key="2">
    <source>
        <dbReference type="EMBL" id="KAL2818711.1"/>
    </source>
</evidence>
<keyword evidence="3" id="KW-1185">Reference proteome</keyword>
<evidence type="ECO:0000313" key="3">
    <source>
        <dbReference type="Proteomes" id="UP001610335"/>
    </source>
</evidence>
<name>A0ABR4HTI2_9EURO</name>
<gene>
    <name evidence="2" type="ORF">BDW59DRAFT_165374</name>
</gene>
<feature type="region of interest" description="Disordered" evidence="1">
    <location>
        <begin position="1"/>
        <end position="51"/>
    </location>
</feature>
<evidence type="ECO:0000256" key="1">
    <source>
        <dbReference type="SAM" id="MobiDB-lite"/>
    </source>
</evidence>
<comment type="caution">
    <text evidence="2">The sequence shown here is derived from an EMBL/GenBank/DDBJ whole genome shotgun (WGS) entry which is preliminary data.</text>
</comment>